<proteinExistence type="inferred from homology"/>
<dbReference type="RefSeq" id="WP_126369071.1">
    <property type="nucleotide sequence ID" value="NZ_CP034547.1"/>
</dbReference>
<keyword evidence="3" id="KW-0521">NADP</keyword>
<dbReference type="Gene3D" id="3.40.50.720">
    <property type="entry name" value="NAD(P)-binding Rossmann-like Domain"/>
    <property type="match status" value="1"/>
</dbReference>
<comment type="similarity">
    <text evidence="1">Belongs to the short-chain dehydrogenases/reductases (SDR) family.</text>
</comment>
<dbReference type="InterPro" id="IPR002347">
    <property type="entry name" value="SDR_fam"/>
</dbReference>
<protein>
    <submittedName>
        <fullName evidence="5">SDR family oxidoreductase</fullName>
    </submittedName>
</protein>
<dbReference type="InterPro" id="IPR020904">
    <property type="entry name" value="Sc_DH/Rdtase_CS"/>
</dbReference>
<organism evidence="5 6">
    <name type="scientific">Burkholderia cenocepacia</name>
    <dbReference type="NCBI Taxonomy" id="95486"/>
    <lineage>
        <taxon>Bacteria</taxon>
        <taxon>Pseudomonadati</taxon>
        <taxon>Pseudomonadota</taxon>
        <taxon>Betaproteobacteria</taxon>
        <taxon>Burkholderiales</taxon>
        <taxon>Burkholderiaceae</taxon>
        <taxon>Burkholderia</taxon>
        <taxon>Burkholderia cepacia complex</taxon>
    </lineage>
</organism>
<evidence type="ECO:0000259" key="4">
    <source>
        <dbReference type="SMART" id="SM00822"/>
    </source>
</evidence>
<dbReference type="EMBL" id="CP034547">
    <property type="protein sequence ID" value="AZQ55893.1"/>
    <property type="molecule type" value="Genomic_DNA"/>
</dbReference>
<dbReference type="PANTHER" id="PTHR44252">
    <property type="entry name" value="D-ERYTHRULOSE REDUCTASE"/>
    <property type="match status" value="1"/>
</dbReference>
<evidence type="ECO:0000256" key="1">
    <source>
        <dbReference type="ARBA" id="ARBA00006484"/>
    </source>
</evidence>
<dbReference type="PRINTS" id="PR00080">
    <property type="entry name" value="SDRFAMILY"/>
</dbReference>
<dbReference type="AlphaFoldDB" id="A0A3S9NJU1"/>
<evidence type="ECO:0000313" key="5">
    <source>
        <dbReference type="EMBL" id="AZQ55893.1"/>
    </source>
</evidence>
<dbReference type="InterPro" id="IPR051737">
    <property type="entry name" value="L-xylulose/Carbonyl_redctase"/>
</dbReference>
<dbReference type="GO" id="GO:0050038">
    <property type="term" value="F:L-xylulose reductase (NADPH) activity"/>
    <property type="evidence" value="ECO:0007669"/>
    <property type="project" value="TreeGrafter"/>
</dbReference>
<dbReference type="PANTHER" id="PTHR44252:SF3">
    <property type="entry name" value="D-ERYTHRULOSE REDUCTASE-RELATED"/>
    <property type="match status" value="1"/>
</dbReference>
<dbReference type="Pfam" id="PF13561">
    <property type="entry name" value="adh_short_C2"/>
    <property type="match status" value="1"/>
</dbReference>
<accession>A0A3S9NJU1</accession>
<evidence type="ECO:0000256" key="3">
    <source>
        <dbReference type="ARBA" id="ARBA00022857"/>
    </source>
</evidence>
<name>A0A3S9NJU1_9BURK</name>
<dbReference type="NCBIfam" id="NF005466">
    <property type="entry name" value="PRK07060.1-3"/>
    <property type="match status" value="1"/>
</dbReference>
<dbReference type="InterPro" id="IPR036291">
    <property type="entry name" value="NAD(P)-bd_dom_sf"/>
</dbReference>
<dbReference type="GO" id="GO:0006006">
    <property type="term" value="P:glucose metabolic process"/>
    <property type="evidence" value="ECO:0007669"/>
    <property type="project" value="TreeGrafter"/>
</dbReference>
<dbReference type="PRINTS" id="PR00081">
    <property type="entry name" value="GDHRDH"/>
</dbReference>
<comment type="subunit">
    <text evidence="2">Homotetramer.</text>
</comment>
<dbReference type="InterPro" id="IPR057326">
    <property type="entry name" value="KR_dom"/>
</dbReference>
<dbReference type="NCBIfam" id="NF005467">
    <property type="entry name" value="PRK07060.1-5"/>
    <property type="match status" value="1"/>
</dbReference>
<dbReference type="GO" id="GO:0004090">
    <property type="term" value="F:carbonyl reductase (NADPH) activity"/>
    <property type="evidence" value="ECO:0007669"/>
    <property type="project" value="TreeGrafter"/>
</dbReference>
<dbReference type="Proteomes" id="UP000277191">
    <property type="component" value="Chromosome 3"/>
</dbReference>
<gene>
    <name evidence="5" type="ORF">D5R55_34370</name>
</gene>
<dbReference type="GO" id="GO:0005997">
    <property type="term" value="P:xylulose metabolic process"/>
    <property type="evidence" value="ECO:0007669"/>
    <property type="project" value="TreeGrafter"/>
</dbReference>
<sequence>MNTRFDFGGSTVLVTGASSGIGRACAVALAHAGARVVAAGRDMAALDTLAGEIACDTLRLDVGGDQHAIDAALAAYDAFDGLVNCAGIASLEPALEVDAAHFDRVMAVNARGAALVARAVARKMIERDGRDGRGAAHARGSIVNVSSQAALVGLPAHLSYCASKAAMDAITRVLCIELGPHGIRVNSVNPTVTLTPMAQFAWSEPEKRAPMLAAIPLGRFAQPDEVVEPILFLLSDAASMISGVSLPIDGGYTAR</sequence>
<dbReference type="PROSITE" id="PS00061">
    <property type="entry name" value="ADH_SHORT"/>
    <property type="match status" value="1"/>
</dbReference>
<evidence type="ECO:0000313" key="6">
    <source>
        <dbReference type="Proteomes" id="UP000277191"/>
    </source>
</evidence>
<dbReference type="FunFam" id="3.40.50.720:FF:000084">
    <property type="entry name" value="Short-chain dehydrogenase reductase"/>
    <property type="match status" value="1"/>
</dbReference>
<evidence type="ECO:0000256" key="2">
    <source>
        <dbReference type="ARBA" id="ARBA00011881"/>
    </source>
</evidence>
<dbReference type="SMART" id="SM00822">
    <property type="entry name" value="PKS_KR"/>
    <property type="match status" value="1"/>
</dbReference>
<feature type="domain" description="Ketoreductase" evidence="4">
    <location>
        <begin position="10"/>
        <end position="191"/>
    </location>
</feature>
<reference evidence="5 6" key="1">
    <citation type="submission" date="2018-12" db="EMBL/GenBank/DDBJ databases">
        <title>Cadmium resistance mechanism in endophytic bacteria Burkholderia cenocepacia YG-3.</title>
        <authorList>
            <person name="Zhang X."/>
            <person name="Wang X."/>
            <person name="Zhu Y."/>
        </authorList>
    </citation>
    <scope>NUCLEOTIDE SEQUENCE [LARGE SCALE GENOMIC DNA]</scope>
    <source>
        <strain evidence="5 6">YG-3</strain>
    </source>
</reference>
<dbReference type="SUPFAM" id="SSF51735">
    <property type="entry name" value="NAD(P)-binding Rossmann-fold domains"/>
    <property type="match status" value="1"/>
</dbReference>